<keyword evidence="2" id="KW-1185">Reference proteome</keyword>
<proteinExistence type="predicted"/>
<sequence>MPAACEARRTGWQTQFPTVNCVILLIGSSSCSFGLVDFTLSEWDNSPGFSVMPYPSVPHPPHHSPRHKYTASP</sequence>
<gene>
    <name evidence="1" type="ORF">DPEC_G00351340</name>
</gene>
<protein>
    <submittedName>
        <fullName evidence="1">Uncharacterized protein</fullName>
    </submittedName>
</protein>
<evidence type="ECO:0000313" key="2">
    <source>
        <dbReference type="Proteomes" id="UP001157502"/>
    </source>
</evidence>
<accession>A0ACC2F209</accession>
<comment type="caution">
    <text evidence="1">The sequence shown here is derived from an EMBL/GenBank/DDBJ whole genome shotgun (WGS) entry which is preliminary data.</text>
</comment>
<dbReference type="Proteomes" id="UP001157502">
    <property type="component" value="Chromosome 36"/>
</dbReference>
<dbReference type="EMBL" id="CM055763">
    <property type="protein sequence ID" value="KAJ7985368.1"/>
    <property type="molecule type" value="Genomic_DNA"/>
</dbReference>
<evidence type="ECO:0000313" key="1">
    <source>
        <dbReference type="EMBL" id="KAJ7985368.1"/>
    </source>
</evidence>
<organism evidence="1 2">
    <name type="scientific">Dallia pectoralis</name>
    <name type="common">Alaska blackfish</name>
    <dbReference type="NCBI Taxonomy" id="75939"/>
    <lineage>
        <taxon>Eukaryota</taxon>
        <taxon>Metazoa</taxon>
        <taxon>Chordata</taxon>
        <taxon>Craniata</taxon>
        <taxon>Vertebrata</taxon>
        <taxon>Euteleostomi</taxon>
        <taxon>Actinopterygii</taxon>
        <taxon>Neopterygii</taxon>
        <taxon>Teleostei</taxon>
        <taxon>Protacanthopterygii</taxon>
        <taxon>Esociformes</taxon>
        <taxon>Umbridae</taxon>
        <taxon>Dallia</taxon>
    </lineage>
</organism>
<name>A0ACC2F209_DALPE</name>
<reference evidence="1" key="1">
    <citation type="submission" date="2021-05" db="EMBL/GenBank/DDBJ databases">
        <authorList>
            <person name="Pan Q."/>
            <person name="Jouanno E."/>
            <person name="Zahm M."/>
            <person name="Klopp C."/>
            <person name="Cabau C."/>
            <person name="Louis A."/>
            <person name="Berthelot C."/>
            <person name="Parey E."/>
            <person name="Roest Crollius H."/>
            <person name="Montfort J."/>
            <person name="Robinson-Rechavi M."/>
            <person name="Bouchez O."/>
            <person name="Lampietro C."/>
            <person name="Lopez Roques C."/>
            <person name="Donnadieu C."/>
            <person name="Postlethwait J."/>
            <person name="Bobe J."/>
            <person name="Dillon D."/>
            <person name="Chandos A."/>
            <person name="von Hippel F."/>
            <person name="Guiguen Y."/>
        </authorList>
    </citation>
    <scope>NUCLEOTIDE SEQUENCE</scope>
    <source>
        <strain evidence="1">YG-Jan2019</strain>
    </source>
</reference>